<evidence type="ECO:0000313" key="6">
    <source>
        <dbReference type="Proteomes" id="UP000292082"/>
    </source>
</evidence>
<feature type="domain" description="Glycoside hydrolase family 3 N-terminal" evidence="4">
    <location>
        <begin position="35"/>
        <end position="344"/>
    </location>
</feature>
<evidence type="ECO:0000256" key="2">
    <source>
        <dbReference type="ARBA" id="ARBA00022801"/>
    </source>
</evidence>
<dbReference type="Pfam" id="PF00933">
    <property type="entry name" value="Glyco_hydro_3"/>
    <property type="match status" value="1"/>
</dbReference>
<evidence type="ECO:0000256" key="1">
    <source>
        <dbReference type="ARBA" id="ARBA00005336"/>
    </source>
</evidence>
<dbReference type="InterPro" id="IPR017853">
    <property type="entry name" value="GH"/>
</dbReference>
<dbReference type="PANTHER" id="PTHR30480">
    <property type="entry name" value="BETA-HEXOSAMINIDASE-RELATED"/>
    <property type="match status" value="1"/>
</dbReference>
<dbReference type="PRINTS" id="PR00133">
    <property type="entry name" value="GLHYDRLASE3"/>
</dbReference>
<dbReference type="PANTHER" id="PTHR30480:SF16">
    <property type="entry name" value="GLYCOSIDE HYDROLASE FAMILY 3 DOMAIN PROTEIN"/>
    <property type="match status" value="1"/>
</dbReference>
<dbReference type="GO" id="GO:0004553">
    <property type="term" value="F:hydrolase activity, hydrolyzing O-glycosyl compounds"/>
    <property type="evidence" value="ECO:0007669"/>
    <property type="project" value="InterPro"/>
</dbReference>
<keyword evidence="3" id="KW-0326">Glycosidase</keyword>
<dbReference type="InterPro" id="IPR036881">
    <property type="entry name" value="Glyco_hydro_3_C_sf"/>
</dbReference>
<dbReference type="Proteomes" id="UP000292082">
    <property type="component" value="Unassembled WGS sequence"/>
</dbReference>
<gene>
    <name evidence="5" type="ORF">BD310DRAFT_966770</name>
</gene>
<name>A0A4Q9PZ83_9APHY</name>
<dbReference type="SUPFAM" id="SSF51445">
    <property type="entry name" value="(Trans)glycosidases"/>
    <property type="match status" value="1"/>
</dbReference>
<dbReference type="AlphaFoldDB" id="A0A4Q9PZ83"/>
<sequence>MPGAVINLQPAMATLTEAEKREIGQHFVFGFHGHEASDDIKTLIRDYYLGNVILFKRNVQSMAQVHHLTAELQTLAKEAGHGRPLLIGIDQENGLVSAFSIPDAGTQFPGAMALAATGSPEIAGEVSTATGKELKAAGINWVYSPVADVNSDPRNPVIGVRSYSDAPETASRYVTAVSNAFTAQNVAPSAKHFPGHGNTHVDSHLSLPRILVDKASLFSTELVPFRALIRDDIGSIMTGHMALPNITGDDVPCSLSRAITTDLLRGELGYNGVVVTDCLEMEAVAETYGSEGGAVLSLQAGADIVMICHTYNRHVGAIEATYTAVKEGKLGLDELKASGRRIAALKDRVAGSWDDVFTSFHAEQVNALKKEHQLLSLRAYAASISHIPNSRPFVPLSTVGTAILFTPRMESLNRAIDDAESQLRDASGRIRNTAGPSFSAFAKSIAARVTDVEHVVYAPDDEIPPPLAGKLRGAGSIIFATRNGYEKGAWQVAFFAKVLEVAGSGERGLGRVVAVSTCGPYDLLALGQIAVPAIATYEFTVPALEAAAAAIYGESAVTGRVPVNMGAGIAV</sequence>
<dbReference type="InterPro" id="IPR036962">
    <property type="entry name" value="Glyco_hydro_3_N_sf"/>
</dbReference>
<dbReference type="GO" id="GO:0005975">
    <property type="term" value="P:carbohydrate metabolic process"/>
    <property type="evidence" value="ECO:0007669"/>
    <property type="project" value="InterPro"/>
</dbReference>
<dbReference type="InterPro" id="IPR050226">
    <property type="entry name" value="NagZ_Beta-hexosaminidase"/>
</dbReference>
<dbReference type="Gene3D" id="3.40.50.1700">
    <property type="entry name" value="Glycoside hydrolase family 3 C-terminal domain"/>
    <property type="match status" value="1"/>
</dbReference>
<organism evidence="5 6">
    <name type="scientific">Dichomitus squalens</name>
    <dbReference type="NCBI Taxonomy" id="114155"/>
    <lineage>
        <taxon>Eukaryota</taxon>
        <taxon>Fungi</taxon>
        <taxon>Dikarya</taxon>
        <taxon>Basidiomycota</taxon>
        <taxon>Agaricomycotina</taxon>
        <taxon>Agaricomycetes</taxon>
        <taxon>Polyporales</taxon>
        <taxon>Polyporaceae</taxon>
        <taxon>Dichomitus</taxon>
    </lineage>
</organism>
<comment type="similarity">
    <text evidence="1">Belongs to the glycosyl hydrolase 3 family.</text>
</comment>
<dbReference type="InterPro" id="IPR001764">
    <property type="entry name" value="Glyco_hydro_3_N"/>
</dbReference>
<keyword evidence="2 5" id="KW-0378">Hydrolase</keyword>
<dbReference type="STRING" id="114155.A0A4Q9PZ83"/>
<keyword evidence="6" id="KW-1185">Reference proteome</keyword>
<dbReference type="Gene3D" id="3.20.20.300">
    <property type="entry name" value="Glycoside hydrolase, family 3, N-terminal domain"/>
    <property type="match status" value="1"/>
</dbReference>
<proteinExistence type="inferred from homology"/>
<dbReference type="EMBL" id="ML145109">
    <property type="protein sequence ID" value="TBU59886.1"/>
    <property type="molecule type" value="Genomic_DNA"/>
</dbReference>
<protein>
    <submittedName>
        <fullName evidence="5">Glycoside hydrolase</fullName>
    </submittedName>
</protein>
<accession>A0A4Q9PZ83</accession>
<dbReference type="GO" id="GO:0009254">
    <property type="term" value="P:peptidoglycan turnover"/>
    <property type="evidence" value="ECO:0007669"/>
    <property type="project" value="TreeGrafter"/>
</dbReference>
<reference evidence="5 6" key="1">
    <citation type="submission" date="2019-01" db="EMBL/GenBank/DDBJ databases">
        <title>Draft genome sequences of three monokaryotic isolates of the white-rot basidiomycete fungus Dichomitus squalens.</title>
        <authorList>
            <consortium name="DOE Joint Genome Institute"/>
            <person name="Lopez S.C."/>
            <person name="Andreopoulos B."/>
            <person name="Pangilinan J."/>
            <person name="Lipzen A."/>
            <person name="Riley R."/>
            <person name="Ahrendt S."/>
            <person name="Ng V."/>
            <person name="Barry K."/>
            <person name="Daum C."/>
            <person name="Grigoriev I.V."/>
            <person name="Hilden K.S."/>
            <person name="Makela M.R."/>
            <person name="de Vries R.P."/>
        </authorList>
    </citation>
    <scope>NUCLEOTIDE SEQUENCE [LARGE SCALE GENOMIC DNA]</scope>
    <source>
        <strain evidence="5 6">CBS 464.89</strain>
    </source>
</reference>
<evidence type="ECO:0000313" key="5">
    <source>
        <dbReference type="EMBL" id="TBU59886.1"/>
    </source>
</evidence>
<evidence type="ECO:0000256" key="3">
    <source>
        <dbReference type="ARBA" id="ARBA00023295"/>
    </source>
</evidence>
<evidence type="ECO:0000259" key="4">
    <source>
        <dbReference type="Pfam" id="PF00933"/>
    </source>
</evidence>